<evidence type="ECO:0000313" key="4">
    <source>
        <dbReference type="EMBL" id="ACA40046.1"/>
    </source>
</evidence>
<feature type="domain" description="Isochorismatase-like" evidence="3">
    <location>
        <begin position="6"/>
        <end position="140"/>
    </location>
</feature>
<dbReference type="KEGG" id="lsp:Bsph_2493"/>
<dbReference type="InterPro" id="IPR000868">
    <property type="entry name" value="Isochorismatase-like_dom"/>
</dbReference>
<dbReference type="HOGENOM" id="CLU_068979_5_5_9"/>
<evidence type="ECO:0000259" key="3">
    <source>
        <dbReference type="Pfam" id="PF00857"/>
    </source>
</evidence>
<keyword evidence="2" id="KW-0378">Hydrolase</keyword>
<gene>
    <name evidence="4" type="ordered locus">Bsph_2493</name>
</gene>
<name>B1HXS1_LYSSC</name>
<dbReference type="InterPro" id="IPR036380">
    <property type="entry name" value="Isochorismatase-like_sf"/>
</dbReference>
<comment type="similarity">
    <text evidence="1">Belongs to the isochorismatase family.</text>
</comment>
<accession>B1HXS1</accession>
<organism evidence="4 5">
    <name type="scientific">Lysinibacillus sphaericus (strain C3-41)</name>
    <dbReference type="NCBI Taxonomy" id="444177"/>
    <lineage>
        <taxon>Bacteria</taxon>
        <taxon>Bacillati</taxon>
        <taxon>Bacillota</taxon>
        <taxon>Bacilli</taxon>
        <taxon>Bacillales</taxon>
        <taxon>Bacillaceae</taxon>
        <taxon>Lysinibacillus</taxon>
    </lineage>
</organism>
<dbReference type="InterPro" id="IPR050272">
    <property type="entry name" value="Isochorismatase-like_hydrls"/>
</dbReference>
<evidence type="ECO:0000313" key="5">
    <source>
        <dbReference type="Proteomes" id="UP000002164"/>
    </source>
</evidence>
<dbReference type="PANTHER" id="PTHR43540">
    <property type="entry name" value="PEROXYUREIDOACRYLATE/UREIDOACRYLATE AMIDOHYDROLASE-RELATED"/>
    <property type="match status" value="1"/>
</dbReference>
<dbReference type="SUPFAM" id="SSF52499">
    <property type="entry name" value="Isochorismatase-like hydrolases"/>
    <property type="match status" value="1"/>
</dbReference>
<evidence type="ECO:0000256" key="2">
    <source>
        <dbReference type="ARBA" id="ARBA00022801"/>
    </source>
</evidence>
<dbReference type="GO" id="GO:0016787">
    <property type="term" value="F:hydrolase activity"/>
    <property type="evidence" value="ECO:0007669"/>
    <property type="project" value="UniProtKB-KW"/>
</dbReference>
<dbReference type="Gene3D" id="3.40.50.850">
    <property type="entry name" value="Isochorismatase-like"/>
    <property type="match status" value="1"/>
</dbReference>
<evidence type="ECO:0000256" key="1">
    <source>
        <dbReference type="ARBA" id="ARBA00006336"/>
    </source>
</evidence>
<proteinExistence type="inferred from homology"/>
<dbReference type="Pfam" id="PF00857">
    <property type="entry name" value="Isochorismatase"/>
    <property type="match status" value="1"/>
</dbReference>
<reference evidence="4 5" key="1">
    <citation type="journal article" date="2008" name="J. Bacteriol.">
        <title>Complete genome sequence of the mosquitocidal bacterium Bacillus sphaericus C3-41 and comparison with those of closely related Bacillus species.</title>
        <authorList>
            <person name="Hu X."/>
            <person name="Fan W."/>
            <person name="Han B."/>
            <person name="Liu H."/>
            <person name="Zheng D."/>
            <person name="Li Q."/>
            <person name="Dong W."/>
            <person name="Yan J."/>
            <person name="Gao M."/>
            <person name="Berry C."/>
            <person name="Yuan Z."/>
        </authorList>
    </citation>
    <scope>NUCLEOTIDE SEQUENCE [LARGE SCALE GENOMIC DNA]</scope>
    <source>
        <strain evidence="4 5">C3-41</strain>
    </source>
</reference>
<protein>
    <recommendedName>
        <fullName evidence="3">Isochorismatase-like domain-containing protein</fullName>
    </recommendedName>
</protein>
<dbReference type="PANTHER" id="PTHR43540:SF14">
    <property type="entry name" value="ISOCHORISMATASE"/>
    <property type="match status" value="1"/>
</dbReference>
<dbReference type="Proteomes" id="UP000002164">
    <property type="component" value="Chromosome"/>
</dbReference>
<dbReference type="EMBL" id="CP000817">
    <property type="protein sequence ID" value="ACA40046.1"/>
    <property type="molecule type" value="Genomic_DNA"/>
</dbReference>
<sequence length="187" mass="20865">MLLKQALIVIDAQQELMEGNQEEQAVYRKDELVETINKVINKAIEENAQIIFVRDQDVAGGEGAGFQVHKKIHVPTSAVFFDKLATNAFYNTGLLDYLKVHDVKHLVMMGCKTEHCVDTAVRTATVQGFDVTVVGDGHSTNGSKVLEPGAMIAHHNDLLHGHYNVDHFSLVRHSDEDLFEPSHSTYR</sequence>
<dbReference type="AlphaFoldDB" id="B1HXS1"/>
<dbReference type="EnsemblBacteria" id="ACA40046">
    <property type="protein sequence ID" value="ACA40046"/>
    <property type="gene ID" value="Bsph_2493"/>
</dbReference>